<comment type="subunit">
    <text evidence="2 10">Heterotrimer of A, B and C subunits.</text>
</comment>
<dbReference type="Proteomes" id="UP000652691">
    <property type="component" value="Unassembled WGS sequence"/>
</dbReference>
<dbReference type="InterPro" id="IPR000120">
    <property type="entry name" value="Amidase"/>
</dbReference>
<feature type="active site" description="Acyl-ester intermediate" evidence="10">
    <location>
        <position position="178"/>
    </location>
</feature>
<keyword evidence="12" id="KW-0808">Transferase</keyword>
<dbReference type="InterPro" id="IPR020556">
    <property type="entry name" value="Amidase_CS"/>
</dbReference>
<keyword evidence="8 10" id="KW-0648">Protein biosynthesis</keyword>
<evidence type="ECO:0000256" key="6">
    <source>
        <dbReference type="ARBA" id="ARBA00022741"/>
    </source>
</evidence>
<dbReference type="GeneID" id="80105232"/>
<evidence type="ECO:0000313" key="14">
    <source>
        <dbReference type="Proteomes" id="UP000013200"/>
    </source>
</evidence>
<dbReference type="Gene3D" id="3.90.1300.10">
    <property type="entry name" value="Amidase signature (AS) domain"/>
    <property type="match status" value="1"/>
</dbReference>
<dbReference type="Pfam" id="PF01425">
    <property type="entry name" value="Amidase"/>
    <property type="match status" value="1"/>
</dbReference>
<dbReference type="EC" id="6.3.5.7" evidence="3 10"/>
<reference evidence="13 15" key="2">
    <citation type="journal article" date="2014" name="Int. J. Syst. Evol. Microbiol.">
        <title>Complete genome sequence of Corynebacterium casei LMG S-19264T (=DSM 44701T), isolated from a smear-ripened cheese.</title>
        <authorList>
            <consortium name="US DOE Joint Genome Institute (JGI-PGF)"/>
            <person name="Walter F."/>
            <person name="Albersmeier A."/>
            <person name="Kalinowski J."/>
            <person name="Ruckert C."/>
        </authorList>
    </citation>
    <scope>NUCLEOTIDE SEQUENCE [LARGE SCALE GENOMIC DNA]</scope>
    <source>
        <strain evidence="13 15">CCM 8635</strain>
    </source>
</reference>
<protein>
    <recommendedName>
        <fullName evidence="4 10">Glutamyl-tRNA(Gln) amidotransferase subunit A</fullName>
        <shortName evidence="10">Glu-ADT subunit A</shortName>
        <ecNumber evidence="3 10">6.3.5.7</ecNumber>
    </recommendedName>
</protein>
<feature type="domain" description="Amidase" evidence="11">
    <location>
        <begin position="25"/>
        <end position="468"/>
    </location>
</feature>
<evidence type="ECO:0000256" key="3">
    <source>
        <dbReference type="ARBA" id="ARBA00012739"/>
    </source>
</evidence>
<dbReference type="AlphaFoldDB" id="N9RBZ3"/>
<evidence type="ECO:0000256" key="4">
    <source>
        <dbReference type="ARBA" id="ARBA00014428"/>
    </source>
</evidence>
<dbReference type="PANTHER" id="PTHR11895">
    <property type="entry name" value="TRANSAMIDASE"/>
    <property type="match status" value="1"/>
</dbReference>
<evidence type="ECO:0000256" key="2">
    <source>
        <dbReference type="ARBA" id="ARBA00011123"/>
    </source>
</evidence>
<dbReference type="PANTHER" id="PTHR11895:SF151">
    <property type="entry name" value="GLUTAMYL-TRNA(GLN) AMIDOTRANSFERASE SUBUNIT A"/>
    <property type="match status" value="1"/>
</dbReference>
<sequence length="492" mass="52807">MTDLHRLSIRELSEGLKTAQFSSRELTEHYLKRIAKIDPKVKSYVTVTAEQALAEADAADAALKSGNAHALAGIPLAHKDIFCTQGIKTTAGSKMLDNFISPYDATVVAKAKAAGLVTLGKVNMDEFAMGSTSENSYIGATSNPWALDHVPGGSSGGSAAAVAADLAPIATGTDTGGSIRQPASFCGLTGLKPTYGRVSRFGMIAYASSLDQGGPMARSAEDCAYLMNVIAGHDAKDSTSINKEVDDYVANLNGTAVKGLRIGIPKQYFNVAGLDADVKARVEESLKKLEDMGAILVEIDLNMTEAYVPTYYLIAPAEASSNLSRFDGVRYGYRCENPVDLMDLYKRSRSEGFGAEVQRRILIGTYALSAGYYDAYYVKAQKVRRLIQQDFLKAFENVDVIAAPSAPTTAYKIGANLSPTEMYLGDIYTLAVNLAGLPAINAPVGFDKDSLPVGLQLIGNYWSESQLLSIVHQYQQNTDWHTKRAAIAEENA</sequence>
<evidence type="ECO:0000256" key="1">
    <source>
        <dbReference type="ARBA" id="ARBA00008069"/>
    </source>
</evidence>
<comment type="function">
    <text evidence="10">Allows the formation of correctly charged Gln-tRNA(Gln) through the transamidation of misacylated Glu-tRNA(Gln) in organisms which lack glutaminyl-tRNA synthetase. The reaction takes place in the presence of glutamine and ATP through an activated gamma-phospho-Glu-tRNA(Gln).</text>
</comment>
<comment type="similarity">
    <text evidence="1 10">Belongs to the amidase family. GatA subfamily.</text>
</comment>
<dbReference type="GO" id="GO:0016740">
    <property type="term" value="F:transferase activity"/>
    <property type="evidence" value="ECO:0007669"/>
    <property type="project" value="UniProtKB-KW"/>
</dbReference>
<dbReference type="EMBL" id="BMDA01000003">
    <property type="protein sequence ID" value="GGH40148.1"/>
    <property type="molecule type" value="Genomic_DNA"/>
</dbReference>
<evidence type="ECO:0000256" key="8">
    <source>
        <dbReference type="ARBA" id="ARBA00022917"/>
    </source>
</evidence>
<comment type="caution">
    <text evidence="12">The sequence shown here is derived from an EMBL/GenBank/DDBJ whole genome shotgun (WGS) entry which is preliminary data.</text>
</comment>
<accession>N9RBZ3</accession>
<dbReference type="Proteomes" id="UP000013200">
    <property type="component" value="Unassembled WGS sequence"/>
</dbReference>
<dbReference type="HOGENOM" id="CLU_009600_0_3_6"/>
<evidence type="ECO:0000313" key="15">
    <source>
        <dbReference type="Proteomes" id="UP000652691"/>
    </source>
</evidence>
<evidence type="ECO:0000256" key="10">
    <source>
        <dbReference type="HAMAP-Rule" id="MF_00120"/>
    </source>
</evidence>
<dbReference type="InterPro" id="IPR036928">
    <property type="entry name" value="AS_sf"/>
</dbReference>
<dbReference type="GO" id="GO:0050567">
    <property type="term" value="F:glutaminyl-tRNA synthase (glutamine-hydrolyzing) activity"/>
    <property type="evidence" value="ECO:0007669"/>
    <property type="project" value="UniProtKB-UniRule"/>
</dbReference>
<keyword evidence="7 10" id="KW-0067">ATP-binding</keyword>
<dbReference type="InterPro" id="IPR023631">
    <property type="entry name" value="Amidase_dom"/>
</dbReference>
<keyword evidence="5 10" id="KW-0436">Ligase</keyword>
<evidence type="ECO:0000256" key="7">
    <source>
        <dbReference type="ARBA" id="ARBA00022840"/>
    </source>
</evidence>
<dbReference type="HAMAP" id="MF_00120">
    <property type="entry name" value="GatA"/>
    <property type="match status" value="1"/>
</dbReference>
<evidence type="ECO:0000256" key="9">
    <source>
        <dbReference type="ARBA" id="ARBA00047407"/>
    </source>
</evidence>
<dbReference type="NCBIfam" id="TIGR00132">
    <property type="entry name" value="gatA"/>
    <property type="match status" value="1"/>
</dbReference>
<evidence type="ECO:0000259" key="11">
    <source>
        <dbReference type="Pfam" id="PF01425"/>
    </source>
</evidence>
<keyword evidence="14" id="KW-1185">Reference proteome</keyword>
<dbReference type="PROSITE" id="PS00571">
    <property type="entry name" value="AMIDASES"/>
    <property type="match status" value="1"/>
</dbReference>
<organism evidence="12 14">
    <name type="scientific">Acinetobacter courvalinii</name>
    <dbReference type="NCBI Taxonomy" id="280147"/>
    <lineage>
        <taxon>Bacteria</taxon>
        <taxon>Pseudomonadati</taxon>
        <taxon>Pseudomonadota</taxon>
        <taxon>Gammaproteobacteria</taxon>
        <taxon>Moraxellales</taxon>
        <taxon>Moraxellaceae</taxon>
        <taxon>Acinetobacter</taxon>
    </lineage>
</organism>
<gene>
    <name evidence="10 13" type="primary">gatA</name>
    <name evidence="12" type="ORF">F888_03448</name>
    <name evidence="13" type="ORF">GCM10007354_26460</name>
</gene>
<feature type="active site" description="Charge relay system" evidence="10">
    <location>
        <position position="79"/>
    </location>
</feature>
<dbReference type="SUPFAM" id="SSF75304">
    <property type="entry name" value="Amidase signature (AS) enzymes"/>
    <property type="match status" value="1"/>
</dbReference>
<dbReference type="GO" id="GO:0030956">
    <property type="term" value="C:glutamyl-tRNA(Gln) amidotransferase complex"/>
    <property type="evidence" value="ECO:0007669"/>
    <property type="project" value="InterPro"/>
</dbReference>
<dbReference type="PATRIC" id="fig|1217698.3.peg.3359"/>
<dbReference type="GO" id="GO:0006412">
    <property type="term" value="P:translation"/>
    <property type="evidence" value="ECO:0007669"/>
    <property type="project" value="UniProtKB-UniRule"/>
</dbReference>
<comment type="catalytic activity">
    <reaction evidence="9 10">
        <text>L-glutamyl-tRNA(Gln) + L-glutamine + ATP + H2O = L-glutaminyl-tRNA(Gln) + L-glutamate + ADP + phosphate + H(+)</text>
        <dbReference type="Rhea" id="RHEA:17521"/>
        <dbReference type="Rhea" id="RHEA-COMP:9681"/>
        <dbReference type="Rhea" id="RHEA-COMP:9684"/>
        <dbReference type="ChEBI" id="CHEBI:15377"/>
        <dbReference type="ChEBI" id="CHEBI:15378"/>
        <dbReference type="ChEBI" id="CHEBI:29985"/>
        <dbReference type="ChEBI" id="CHEBI:30616"/>
        <dbReference type="ChEBI" id="CHEBI:43474"/>
        <dbReference type="ChEBI" id="CHEBI:58359"/>
        <dbReference type="ChEBI" id="CHEBI:78520"/>
        <dbReference type="ChEBI" id="CHEBI:78521"/>
        <dbReference type="ChEBI" id="CHEBI:456216"/>
        <dbReference type="EC" id="6.3.5.7"/>
    </reaction>
</comment>
<proteinExistence type="inferred from homology"/>
<evidence type="ECO:0000313" key="12">
    <source>
        <dbReference type="EMBL" id="ENX36120.1"/>
    </source>
</evidence>
<dbReference type="GO" id="GO:0005524">
    <property type="term" value="F:ATP binding"/>
    <property type="evidence" value="ECO:0007669"/>
    <property type="project" value="UniProtKB-KW"/>
</dbReference>
<feature type="active site" description="Charge relay system" evidence="10">
    <location>
        <position position="154"/>
    </location>
</feature>
<dbReference type="EMBL" id="APSA01000017">
    <property type="protein sequence ID" value="ENX36120.1"/>
    <property type="molecule type" value="Genomic_DNA"/>
</dbReference>
<reference evidence="13" key="3">
    <citation type="submission" date="2024-03" db="EMBL/GenBank/DDBJ databases">
        <authorList>
            <person name="Sun Q."/>
            <person name="Sedlacek I."/>
        </authorList>
    </citation>
    <scope>NUCLEOTIDE SEQUENCE</scope>
    <source>
        <strain evidence="13">CCM 8635</strain>
    </source>
</reference>
<dbReference type="InterPro" id="IPR004412">
    <property type="entry name" value="GatA"/>
</dbReference>
<dbReference type="RefSeq" id="WP_005288724.1">
    <property type="nucleotide sequence ID" value="NZ_BMDA01000003.1"/>
</dbReference>
<evidence type="ECO:0000256" key="5">
    <source>
        <dbReference type="ARBA" id="ARBA00022598"/>
    </source>
</evidence>
<evidence type="ECO:0000313" key="13">
    <source>
        <dbReference type="EMBL" id="GGH40148.1"/>
    </source>
</evidence>
<name>N9RBZ3_9GAMM</name>
<dbReference type="STRING" id="1217698.F888_03448"/>
<keyword evidence="6 10" id="KW-0547">Nucleotide-binding</keyword>
<reference evidence="12 14" key="1">
    <citation type="submission" date="2013-02" db="EMBL/GenBank/DDBJ databases">
        <title>The Genome Sequence of Acinetobacter sp. NIPH 3623.</title>
        <authorList>
            <consortium name="The Broad Institute Genome Sequencing Platform"/>
            <consortium name="The Broad Institute Genome Sequencing Center for Infectious Disease"/>
            <person name="Cerqueira G."/>
            <person name="Feldgarden M."/>
            <person name="Courvalin P."/>
            <person name="Perichon B."/>
            <person name="Grillot-Courvalin C."/>
            <person name="Clermont D."/>
            <person name="Rocha E."/>
            <person name="Yoon E.-J."/>
            <person name="Nemec A."/>
            <person name="Walker B."/>
            <person name="Young S.K."/>
            <person name="Zeng Q."/>
            <person name="Gargeya S."/>
            <person name="Fitzgerald M."/>
            <person name="Haas B."/>
            <person name="Abouelleil A."/>
            <person name="Alvarado L."/>
            <person name="Arachchi H.M."/>
            <person name="Berlin A.M."/>
            <person name="Chapman S.B."/>
            <person name="Dewar J."/>
            <person name="Goldberg J."/>
            <person name="Griggs A."/>
            <person name="Gujja S."/>
            <person name="Hansen M."/>
            <person name="Howarth C."/>
            <person name="Imamovic A."/>
            <person name="Larimer J."/>
            <person name="McCowan C."/>
            <person name="Murphy C."/>
            <person name="Neiman D."/>
            <person name="Pearson M."/>
            <person name="Priest M."/>
            <person name="Roberts A."/>
            <person name="Saif S."/>
            <person name="Shea T."/>
            <person name="Sisk P."/>
            <person name="Sykes S."/>
            <person name="Wortman J."/>
            <person name="Nusbaum C."/>
            <person name="Birren B."/>
        </authorList>
    </citation>
    <scope>NUCLEOTIDE SEQUENCE [LARGE SCALE GENOMIC DNA]</scope>
    <source>
        <strain evidence="12 14">NIPH 3623</strain>
    </source>
</reference>